<gene>
    <name evidence="1" type="ORF">SHERM_20743</name>
</gene>
<name>A0A9N7N5J6_STRHE</name>
<dbReference type="GO" id="GO:0005829">
    <property type="term" value="C:cytosol"/>
    <property type="evidence" value="ECO:0007669"/>
    <property type="project" value="TreeGrafter"/>
</dbReference>
<dbReference type="AlphaFoldDB" id="A0A9N7N5J6"/>
<dbReference type="Gene3D" id="3.40.50.880">
    <property type="match status" value="1"/>
</dbReference>
<dbReference type="Proteomes" id="UP001153555">
    <property type="component" value="Unassembled WGS sequence"/>
</dbReference>
<dbReference type="SUPFAM" id="SSF52317">
    <property type="entry name" value="Class I glutamine amidotransferase-like"/>
    <property type="match status" value="1"/>
</dbReference>
<dbReference type="InterPro" id="IPR029062">
    <property type="entry name" value="Class_I_gatase-like"/>
</dbReference>
<dbReference type="EMBL" id="CACSLK010024540">
    <property type="protein sequence ID" value="CAA0823593.1"/>
    <property type="molecule type" value="Genomic_DNA"/>
</dbReference>
<dbReference type="PANTHER" id="PTHR42695">
    <property type="entry name" value="GLUTAMINE AMIDOTRANSFERASE YLR126C-RELATED"/>
    <property type="match status" value="1"/>
</dbReference>
<keyword evidence="2" id="KW-1185">Reference proteome</keyword>
<protein>
    <submittedName>
        <fullName evidence="1">Class I glutamine amidotransferase-like superfamily protein</fullName>
    </submittedName>
</protein>
<dbReference type="InterPro" id="IPR044992">
    <property type="entry name" value="ChyE-like"/>
</dbReference>
<reference evidence="1" key="1">
    <citation type="submission" date="2019-12" db="EMBL/GenBank/DDBJ databases">
        <authorList>
            <person name="Scholes J."/>
        </authorList>
    </citation>
    <scope>NUCLEOTIDE SEQUENCE</scope>
</reference>
<sequence>MPRTLFFMASNRLRRTRSLQIHRSPPWASLQLPVMTNPSERMGGRKFAVLLCAEDSDYVKKAYGGYFGVFVRMLREEGEEWDVFPVARGVFPADGEIAAYDGFVITGSCSDAHGGDLWICKLLVLLKRLDAMKKRSCYWACGCMRWRGAATSKRARKQATLRAALALAAAAGRLWKGVVARKI</sequence>
<organism evidence="1 2">
    <name type="scientific">Striga hermonthica</name>
    <name type="common">Purple witchweed</name>
    <name type="synonym">Buchnera hermonthica</name>
    <dbReference type="NCBI Taxonomy" id="68872"/>
    <lineage>
        <taxon>Eukaryota</taxon>
        <taxon>Viridiplantae</taxon>
        <taxon>Streptophyta</taxon>
        <taxon>Embryophyta</taxon>
        <taxon>Tracheophyta</taxon>
        <taxon>Spermatophyta</taxon>
        <taxon>Magnoliopsida</taxon>
        <taxon>eudicotyledons</taxon>
        <taxon>Gunneridae</taxon>
        <taxon>Pentapetalae</taxon>
        <taxon>asterids</taxon>
        <taxon>lamiids</taxon>
        <taxon>Lamiales</taxon>
        <taxon>Orobanchaceae</taxon>
        <taxon>Buchnereae</taxon>
        <taxon>Striga</taxon>
    </lineage>
</organism>
<accession>A0A9N7N5J6</accession>
<proteinExistence type="predicted"/>
<dbReference type="OrthoDB" id="92161at2759"/>
<dbReference type="PANTHER" id="PTHR42695:SF13">
    <property type="entry name" value="GLUTAMINE AMIDOTRANSFERASE CLASS-I FAMILY PROTEIN, EXPRESSED"/>
    <property type="match status" value="1"/>
</dbReference>
<evidence type="ECO:0000313" key="1">
    <source>
        <dbReference type="EMBL" id="CAA0823593.1"/>
    </source>
</evidence>
<keyword evidence="1" id="KW-0315">Glutamine amidotransferase</keyword>
<comment type="caution">
    <text evidence="1">The sequence shown here is derived from an EMBL/GenBank/DDBJ whole genome shotgun (WGS) entry which is preliminary data.</text>
</comment>
<evidence type="ECO:0000313" key="2">
    <source>
        <dbReference type="Proteomes" id="UP001153555"/>
    </source>
</evidence>